<evidence type="ECO:0000313" key="3">
    <source>
        <dbReference type="Proteomes" id="UP000257109"/>
    </source>
</evidence>
<evidence type="ECO:0000313" key="2">
    <source>
        <dbReference type="EMBL" id="RDY10327.1"/>
    </source>
</evidence>
<accession>A0A371I5K7</accession>
<organism evidence="2 3">
    <name type="scientific">Mucuna pruriens</name>
    <name type="common">Velvet bean</name>
    <name type="synonym">Dolichos pruriens</name>
    <dbReference type="NCBI Taxonomy" id="157652"/>
    <lineage>
        <taxon>Eukaryota</taxon>
        <taxon>Viridiplantae</taxon>
        <taxon>Streptophyta</taxon>
        <taxon>Embryophyta</taxon>
        <taxon>Tracheophyta</taxon>
        <taxon>Spermatophyta</taxon>
        <taxon>Magnoliopsida</taxon>
        <taxon>eudicotyledons</taxon>
        <taxon>Gunneridae</taxon>
        <taxon>Pentapetalae</taxon>
        <taxon>rosids</taxon>
        <taxon>fabids</taxon>
        <taxon>Fabales</taxon>
        <taxon>Fabaceae</taxon>
        <taxon>Papilionoideae</taxon>
        <taxon>50 kb inversion clade</taxon>
        <taxon>NPAAA clade</taxon>
        <taxon>indigoferoid/millettioid clade</taxon>
        <taxon>Phaseoleae</taxon>
        <taxon>Mucuna</taxon>
    </lineage>
</organism>
<reference evidence="2" key="1">
    <citation type="submission" date="2018-05" db="EMBL/GenBank/DDBJ databases">
        <title>Draft genome of Mucuna pruriens seed.</title>
        <authorList>
            <person name="Nnadi N.E."/>
            <person name="Vos R."/>
            <person name="Hasami M.H."/>
            <person name="Devisetty U.K."/>
            <person name="Aguiy J.C."/>
        </authorList>
    </citation>
    <scope>NUCLEOTIDE SEQUENCE [LARGE SCALE GENOMIC DNA]</scope>
    <source>
        <strain evidence="2">JCA_2017</strain>
    </source>
</reference>
<evidence type="ECO:0008006" key="4">
    <source>
        <dbReference type="Google" id="ProtNLM"/>
    </source>
</evidence>
<feature type="region of interest" description="Disordered" evidence="1">
    <location>
        <begin position="66"/>
        <end position="98"/>
    </location>
</feature>
<name>A0A371I5K7_MUCPR</name>
<dbReference type="AlphaFoldDB" id="A0A371I5K7"/>
<dbReference type="Proteomes" id="UP000257109">
    <property type="component" value="Unassembled WGS sequence"/>
</dbReference>
<protein>
    <recommendedName>
        <fullName evidence="4">Retrotransposon gag domain-containing protein</fullName>
    </recommendedName>
</protein>
<evidence type="ECO:0000256" key="1">
    <source>
        <dbReference type="SAM" id="MobiDB-lite"/>
    </source>
</evidence>
<keyword evidence="3" id="KW-1185">Reference proteome</keyword>
<comment type="caution">
    <text evidence="2">The sequence shown here is derived from an EMBL/GenBank/DDBJ whole genome shotgun (WGS) entry which is preliminary data.</text>
</comment>
<proteinExistence type="predicted"/>
<feature type="non-terminal residue" evidence="2">
    <location>
        <position position="1"/>
    </location>
</feature>
<dbReference type="EMBL" id="QJKJ01000861">
    <property type="protein sequence ID" value="RDY10327.1"/>
    <property type="molecule type" value="Genomic_DNA"/>
</dbReference>
<feature type="compositionally biased region" description="Basic and acidic residues" evidence="1">
    <location>
        <begin position="76"/>
        <end position="94"/>
    </location>
</feature>
<dbReference type="OrthoDB" id="1426925at2759"/>
<sequence>MLVNLRQEKDESLCSFMERFSIMAVKIRDLNLEVALYSMIMTLKPKLFSNNLCKMPLALMDELRAKASGQAPSGDESQKGKGNLEKADKQERQGRRCAKAQVPGLYPLTTSRVALLEEAFNAELIMFHPLPPNEGRCRGLTKPNTISTIGIMAT</sequence>
<gene>
    <name evidence="2" type="ORF">CR513_05158</name>
</gene>